<keyword evidence="1" id="KW-0479">Metal-binding</keyword>
<evidence type="ECO:0000256" key="3">
    <source>
        <dbReference type="ARBA" id="ARBA00022833"/>
    </source>
</evidence>
<dbReference type="PANTHER" id="PTHR46927:SF3">
    <property type="entry name" value="THAP-TYPE DOMAIN-CONTAINING PROTEIN"/>
    <property type="match status" value="1"/>
</dbReference>
<keyword evidence="2 5" id="KW-0863">Zinc-finger</keyword>
<evidence type="ECO:0000259" key="6">
    <source>
        <dbReference type="PROSITE" id="PS50950"/>
    </source>
</evidence>
<dbReference type="Pfam" id="PF05485">
    <property type="entry name" value="THAP"/>
    <property type="match status" value="1"/>
</dbReference>
<keyword evidence="3" id="KW-0862">Zinc</keyword>
<feature type="domain" description="THAP-type" evidence="6">
    <location>
        <begin position="1"/>
        <end position="84"/>
    </location>
</feature>
<evidence type="ECO:0000256" key="4">
    <source>
        <dbReference type="ARBA" id="ARBA00023125"/>
    </source>
</evidence>
<sequence>MPASCAACGCTSRGGPGSSIHFFRFPSVKRDRQRREAWIKAVRRINEDGSPWQPSDHARLCEKHFVERSPNNSPRHPDFVPSLFVYTDVFKEKDAFQRFSRTAARTRQRDQHRPGRPAYVMAETDPDWAPSLHLGYKTSSQESRAARYRRRLNRAMGAVRHTSNHQVEVHLVTSNMDDDAEPPVPYLVEGITTEERNEKQGDAPVFFLADN</sequence>
<dbReference type="InterPro" id="IPR006612">
    <property type="entry name" value="THAP_Znf"/>
</dbReference>
<dbReference type="EMBL" id="GEDV01008248">
    <property type="protein sequence ID" value="JAP80309.1"/>
    <property type="molecule type" value="Transcribed_RNA"/>
</dbReference>
<dbReference type="InterPro" id="IPR052224">
    <property type="entry name" value="THAP_domain_protein"/>
</dbReference>
<accession>A0A131YM32</accession>
<evidence type="ECO:0000256" key="2">
    <source>
        <dbReference type="ARBA" id="ARBA00022771"/>
    </source>
</evidence>
<name>A0A131YM32_RHIAP</name>
<organism evidence="7">
    <name type="scientific">Rhipicephalus appendiculatus</name>
    <name type="common">Brown ear tick</name>
    <dbReference type="NCBI Taxonomy" id="34631"/>
    <lineage>
        <taxon>Eukaryota</taxon>
        <taxon>Metazoa</taxon>
        <taxon>Ecdysozoa</taxon>
        <taxon>Arthropoda</taxon>
        <taxon>Chelicerata</taxon>
        <taxon>Arachnida</taxon>
        <taxon>Acari</taxon>
        <taxon>Parasitiformes</taxon>
        <taxon>Ixodida</taxon>
        <taxon>Ixodoidea</taxon>
        <taxon>Ixodidae</taxon>
        <taxon>Rhipicephalinae</taxon>
        <taxon>Rhipicephalus</taxon>
        <taxon>Rhipicephalus</taxon>
    </lineage>
</organism>
<protein>
    <submittedName>
        <fullName evidence="7">Thap domain protein</fullName>
    </submittedName>
</protein>
<reference evidence="7" key="1">
    <citation type="journal article" date="2016" name="Ticks Tick Borne Dis.">
        <title>De novo assembly and annotation of the salivary gland transcriptome of Rhipicephalus appendiculatus male and female ticks during blood feeding.</title>
        <authorList>
            <person name="de Castro M.H."/>
            <person name="de Klerk D."/>
            <person name="Pienaar R."/>
            <person name="Latif A.A."/>
            <person name="Rees D.J."/>
            <person name="Mans B.J."/>
        </authorList>
    </citation>
    <scope>NUCLEOTIDE SEQUENCE</scope>
    <source>
        <tissue evidence="7">Salivary glands</tissue>
    </source>
</reference>
<dbReference type="SMART" id="SM00980">
    <property type="entry name" value="THAP"/>
    <property type="match status" value="1"/>
</dbReference>
<keyword evidence="4 5" id="KW-0238">DNA-binding</keyword>
<evidence type="ECO:0000313" key="7">
    <source>
        <dbReference type="EMBL" id="JAP80309.1"/>
    </source>
</evidence>
<dbReference type="AlphaFoldDB" id="A0A131YM32"/>
<dbReference type="SUPFAM" id="SSF57716">
    <property type="entry name" value="Glucocorticoid receptor-like (DNA-binding domain)"/>
    <property type="match status" value="1"/>
</dbReference>
<evidence type="ECO:0000256" key="1">
    <source>
        <dbReference type="ARBA" id="ARBA00022723"/>
    </source>
</evidence>
<dbReference type="PROSITE" id="PS50950">
    <property type="entry name" value="ZF_THAP"/>
    <property type="match status" value="1"/>
</dbReference>
<dbReference type="GO" id="GO:0003677">
    <property type="term" value="F:DNA binding"/>
    <property type="evidence" value="ECO:0007669"/>
    <property type="project" value="UniProtKB-UniRule"/>
</dbReference>
<dbReference type="PANTHER" id="PTHR46927">
    <property type="entry name" value="AGAP005574-PA"/>
    <property type="match status" value="1"/>
</dbReference>
<evidence type="ECO:0000256" key="5">
    <source>
        <dbReference type="PROSITE-ProRule" id="PRU00309"/>
    </source>
</evidence>
<proteinExistence type="predicted"/>
<dbReference type="GO" id="GO:0008270">
    <property type="term" value="F:zinc ion binding"/>
    <property type="evidence" value="ECO:0007669"/>
    <property type="project" value="UniProtKB-KW"/>
</dbReference>